<accession>A0ABQ9YZ79</accession>
<keyword evidence="2" id="KW-1185">Reference proteome</keyword>
<sequence length="90" mass="10072">MASRDLAVYTMRMRNSQGMGPELVDTAILSKMAAPMHTARLASKKQRETKVNSKSSYQTPDLFWSGDPHAREFGVVEISGNWKTQTNLVI</sequence>
<proteinExistence type="predicted"/>
<reference evidence="1 2" key="1">
    <citation type="journal article" date="2023" name="Nucleic Acids Res.">
        <title>The hologenome of Daphnia magna reveals possible DNA methylation and microbiome-mediated evolution of the host genome.</title>
        <authorList>
            <person name="Chaturvedi A."/>
            <person name="Li X."/>
            <person name="Dhandapani V."/>
            <person name="Marshall H."/>
            <person name="Kissane S."/>
            <person name="Cuenca-Cambronero M."/>
            <person name="Asole G."/>
            <person name="Calvet F."/>
            <person name="Ruiz-Romero M."/>
            <person name="Marangio P."/>
            <person name="Guigo R."/>
            <person name="Rago D."/>
            <person name="Mirbahai L."/>
            <person name="Eastwood N."/>
            <person name="Colbourne J.K."/>
            <person name="Zhou J."/>
            <person name="Mallon E."/>
            <person name="Orsini L."/>
        </authorList>
    </citation>
    <scope>NUCLEOTIDE SEQUENCE [LARGE SCALE GENOMIC DNA]</scope>
    <source>
        <strain evidence="1">LRV0_1</strain>
    </source>
</reference>
<organism evidence="1 2">
    <name type="scientific">Daphnia magna</name>
    <dbReference type="NCBI Taxonomy" id="35525"/>
    <lineage>
        <taxon>Eukaryota</taxon>
        <taxon>Metazoa</taxon>
        <taxon>Ecdysozoa</taxon>
        <taxon>Arthropoda</taxon>
        <taxon>Crustacea</taxon>
        <taxon>Branchiopoda</taxon>
        <taxon>Diplostraca</taxon>
        <taxon>Cladocera</taxon>
        <taxon>Anomopoda</taxon>
        <taxon>Daphniidae</taxon>
        <taxon>Daphnia</taxon>
    </lineage>
</organism>
<gene>
    <name evidence="1" type="ORF">OUZ56_010917</name>
</gene>
<protein>
    <submittedName>
        <fullName evidence="1">Uncharacterized protein</fullName>
    </submittedName>
</protein>
<name>A0ABQ9YZ79_9CRUS</name>
<evidence type="ECO:0000313" key="2">
    <source>
        <dbReference type="Proteomes" id="UP001234178"/>
    </source>
</evidence>
<dbReference type="EMBL" id="JAOYFB010000002">
    <property type="protein sequence ID" value="KAK4005793.1"/>
    <property type="molecule type" value="Genomic_DNA"/>
</dbReference>
<dbReference type="Proteomes" id="UP001234178">
    <property type="component" value="Unassembled WGS sequence"/>
</dbReference>
<comment type="caution">
    <text evidence="1">The sequence shown here is derived from an EMBL/GenBank/DDBJ whole genome shotgun (WGS) entry which is preliminary data.</text>
</comment>
<evidence type="ECO:0000313" key="1">
    <source>
        <dbReference type="EMBL" id="KAK4005793.1"/>
    </source>
</evidence>